<dbReference type="EC" id="2.7.13.3" evidence="2"/>
<dbReference type="InterPro" id="IPR004358">
    <property type="entry name" value="Sig_transdc_His_kin-like_C"/>
</dbReference>
<proteinExistence type="predicted"/>
<comment type="catalytic activity">
    <reaction evidence="1">
        <text>ATP + protein L-histidine = ADP + protein N-phospho-L-histidine.</text>
        <dbReference type="EC" id="2.7.13.3"/>
    </reaction>
</comment>
<dbReference type="InterPro" id="IPR036890">
    <property type="entry name" value="HATPase_C_sf"/>
</dbReference>
<dbReference type="Proteomes" id="UP000736373">
    <property type="component" value="Unassembled WGS sequence"/>
</dbReference>
<dbReference type="PROSITE" id="PS50109">
    <property type="entry name" value="HIS_KIN"/>
    <property type="match status" value="1"/>
</dbReference>
<keyword evidence="8" id="KW-0902">Two-component regulatory system</keyword>
<keyword evidence="4" id="KW-0808">Transferase</keyword>
<evidence type="ECO:0000259" key="9">
    <source>
        <dbReference type="PROSITE" id="PS50109"/>
    </source>
</evidence>
<organism evidence="10 11">
    <name type="scientific">Paraburkholderia podalyriae</name>
    <dbReference type="NCBI Taxonomy" id="1938811"/>
    <lineage>
        <taxon>Bacteria</taxon>
        <taxon>Pseudomonadati</taxon>
        <taxon>Pseudomonadota</taxon>
        <taxon>Betaproteobacteria</taxon>
        <taxon>Burkholderiales</taxon>
        <taxon>Burkholderiaceae</taxon>
        <taxon>Paraburkholderia</taxon>
    </lineage>
</organism>
<evidence type="ECO:0000256" key="5">
    <source>
        <dbReference type="ARBA" id="ARBA00022741"/>
    </source>
</evidence>
<evidence type="ECO:0000256" key="7">
    <source>
        <dbReference type="ARBA" id="ARBA00022840"/>
    </source>
</evidence>
<feature type="domain" description="Histidine kinase" evidence="9">
    <location>
        <begin position="1"/>
        <end position="126"/>
    </location>
</feature>
<evidence type="ECO:0000256" key="4">
    <source>
        <dbReference type="ARBA" id="ARBA00022679"/>
    </source>
</evidence>
<dbReference type="EMBL" id="VZQQ01000146">
    <property type="protein sequence ID" value="MBC8752754.1"/>
    <property type="molecule type" value="Genomic_DNA"/>
</dbReference>
<dbReference type="SUPFAM" id="SSF55874">
    <property type="entry name" value="ATPase domain of HSP90 chaperone/DNA topoisomerase II/histidine kinase"/>
    <property type="match status" value="1"/>
</dbReference>
<dbReference type="Gene3D" id="3.30.565.10">
    <property type="entry name" value="Histidine kinase-like ATPase, C-terminal domain"/>
    <property type="match status" value="1"/>
</dbReference>
<keyword evidence="6" id="KW-0418">Kinase</keyword>
<reference evidence="10 11" key="1">
    <citation type="submission" date="2019-09" db="EMBL/GenBank/DDBJ databases">
        <title>Paraburkholderia podalyriae sp. nov., A South African Podalyria-associated rhizobium.</title>
        <authorList>
            <person name="Mavima L."/>
            <person name="Beukes C.W."/>
            <person name="Palmer M."/>
            <person name="De Meyer S.E."/>
            <person name="James E.K."/>
            <person name="Maluk M."/>
            <person name="Avontuur J.R."/>
            <person name="Chan W.Y."/>
            <person name="Venter S.N."/>
            <person name="Steenkamp E.T."/>
        </authorList>
    </citation>
    <scope>NUCLEOTIDE SEQUENCE [LARGE SCALE GENOMIC DNA]</scope>
    <source>
        <strain evidence="10 11">WC7.3b</strain>
    </source>
</reference>
<evidence type="ECO:0000256" key="1">
    <source>
        <dbReference type="ARBA" id="ARBA00000085"/>
    </source>
</evidence>
<dbReference type="Pfam" id="PF02518">
    <property type="entry name" value="HATPase_c"/>
    <property type="match status" value="1"/>
</dbReference>
<keyword evidence="7" id="KW-0067">ATP-binding</keyword>
<evidence type="ECO:0000256" key="3">
    <source>
        <dbReference type="ARBA" id="ARBA00022553"/>
    </source>
</evidence>
<evidence type="ECO:0000313" key="11">
    <source>
        <dbReference type="Proteomes" id="UP000736373"/>
    </source>
</evidence>
<name>A0ABR7Q2G5_9BURK</name>
<evidence type="ECO:0000256" key="8">
    <source>
        <dbReference type="ARBA" id="ARBA00023012"/>
    </source>
</evidence>
<dbReference type="SMART" id="SM00387">
    <property type="entry name" value="HATPase_c"/>
    <property type="match status" value="1"/>
</dbReference>
<gene>
    <name evidence="10" type="ORF">F6X42_42345</name>
</gene>
<dbReference type="PANTHER" id="PTHR43065">
    <property type="entry name" value="SENSOR HISTIDINE KINASE"/>
    <property type="match status" value="1"/>
</dbReference>
<dbReference type="PANTHER" id="PTHR43065:SF10">
    <property type="entry name" value="PEROXIDE STRESS-ACTIVATED HISTIDINE KINASE MAK3"/>
    <property type="match status" value="1"/>
</dbReference>
<dbReference type="InterPro" id="IPR005467">
    <property type="entry name" value="His_kinase_dom"/>
</dbReference>
<evidence type="ECO:0000256" key="2">
    <source>
        <dbReference type="ARBA" id="ARBA00012438"/>
    </source>
</evidence>
<evidence type="ECO:0000313" key="10">
    <source>
        <dbReference type="EMBL" id="MBC8752754.1"/>
    </source>
</evidence>
<keyword evidence="11" id="KW-1185">Reference proteome</keyword>
<dbReference type="PRINTS" id="PR00344">
    <property type="entry name" value="BCTRLSENSOR"/>
</dbReference>
<keyword evidence="5" id="KW-0547">Nucleotide-binding</keyword>
<keyword evidence="3" id="KW-0597">Phosphoprotein</keyword>
<protein>
    <recommendedName>
        <fullName evidence="2">histidine kinase</fullName>
        <ecNumber evidence="2">2.7.13.3</ecNumber>
    </recommendedName>
</protein>
<sequence>MNSPVGDALALVRGDLEAHRVAVRAERSEQLPRINGDPVQLQQVLVNLMTNAVDSMASMNGERVLCVRSEVHESGSVVVSVEDTGNGIEAEATDQIFNPLFTTKAHGMGMGLSICRSIIEAHNGRL</sequence>
<dbReference type="InterPro" id="IPR003594">
    <property type="entry name" value="HATPase_dom"/>
</dbReference>
<accession>A0ABR7Q2G5</accession>
<evidence type="ECO:0000256" key="6">
    <source>
        <dbReference type="ARBA" id="ARBA00022777"/>
    </source>
</evidence>
<comment type="caution">
    <text evidence="10">The sequence shown here is derived from an EMBL/GenBank/DDBJ whole genome shotgun (WGS) entry which is preliminary data.</text>
</comment>